<accession>A0A372JFQ7</accession>
<dbReference type="Proteomes" id="UP000261811">
    <property type="component" value="Unassembled WGS sequence"/>
</dbReference>
<dbReference type="InterPro" id="IPR011050">
    <property type="entry name" value="Pectin_lyase_fold/virulence"/>
</dbReference>
<proteinExistence type="predicted"/>
<gene>
    <name evidence="1" type="ORF">DZF91_25570</name>
</gene>
<sequence>MILLPNGPLELSGGPYTLADGLKLSGPLGAPEREFDTRGPQSIVTVRGRPLFATPRAGVRGVSIRGVQFRAAGPVDWTVRETDFAGGPIMSDCDFTDLAWNGFSSVMHARHLRVAIERTYVNNGGDVQFKLGGSDNTYWMSGYSFLSGSVPATAAAYIHFTSMSRTRVGPLYITPQHATAIRVGRGYGGLSFHGLLLDSTGRDVNTACQGPAIVIDGGEGHVFQDCWFFNNAVRPASTGRPWEKGQVYIHAGAQIAFVGCQWSGGREQRVLTPAGTPAIYAAAGVTGVRVHAPLAPNGGERLLQHAAAGAITCDDPSWTITTA</sequence>
<organism evidence="1 2">
    <name type="scientific">Actinomadura logoneensis</name>
    <dbReference type="NCBI Taxonomy" id="2293572"/>
    <lineage>
        <taxon>Bacteria</taxon>
        <taxon>Bacillati</taxon>
        <taxon>Actinomycetota</taxon>
        <taxon>Actinomycetes</taxon>
        <taxon>Streptosporangiales</taxon>
        <taxon>Thermomonosporaceae</taxon>
        <taxon>Actinomadura</taxon>
    </lineage>
</organism>
<name>A0A372JFQ7_9ACTN</name>
<evidence type="ECO:0000313" key="2">
    <source>
        <dbReference type="Proteomes" id="UP000261811"/>
    </source>
</evidence>
<dbReference type="AlphaFoldDB" id="A0A372JFQ7"/>
<reference evidence="1 2" key="1">
    <citation type="submission" date="2018-08" db="EMBL/GenBank/DDBJ databases">
        <title>Actinomadura jelena sp. nov., a novel Actinomycete isolated from soil in Chad.</title>
        <authorList>
            <person name="Shi L."/>
        </authorList>
    </citation>
    <scope>NUCLEOTIDE SEQUENCE [LARGE SCALE GENOMIC DNA]</scope>
    <source>
        <strain evidence="1 2">NEAU-G17</strain>
    </source>
</reference>
<dbReference type="EMBL" id="QURH01000680">
    <property type="protein sequence ID" value="RFU38842.1"/>
    <property type="molecule type" value="Genomic_DNA"/>
</dbReference>
<keyword evidence="2" id="KW-1185">Reference proteome</keyword>
<evidence type="ECO:0008006" key="3">
    <source>
        <dbReference type="Google" id="ProtNLM"/>
    </source>
</evidence>
<protein>
    <recommendedName>
        <fullName evidence="3">Right-handed parallel beta-helix repeat-containing protein</fullName>
    </recommendedName>
</protein>
<dbReference type="SUPFAM" id="SSF51126">
    <property type="entry name" value="Pectin lyase-like"/>
    <property type="match status" value="1"/>
</dbReference>
<evidence type="ECO:0000313" key="1">
    <source>
        <dbReference type="EMBL" id="RFU38842.1"/>
    </source>
</evidence>
<comment type="caution">
    <text evidence="1">The sequence shown here is derived from an EMBL/GenBank/DDBJ whole genome shotgun (WGS) entry which is preliminary data.</text>
</comment>